<accession>A0A641AMY2</accession>
<dbReference type="Pfam" id="PF08501">
    <property type="entry name" value="Shikimate_dh_N"/>
    <property type="match status" value="1"/>
</dbReference>
<dbReference type="OrthoDB" id="9776868at2"/>
<dbReference type="GO" id="GO:0019632">
    <property type="term" value="P:shikimate metabolic process"/>
    <property type="evidence" value="ECO:0007669"/>
    <property type="project" value="TreeGrafter"/>
</dbReference>
<organism evidence="5 6">
    <name type="scientific">Aeromicrobium fastidiosum</name>
    <dbReference type="NCBI Taxonomy" id="52699"/>
    <lineage>
        <taxon>Bacteria</taxon>
        <taxon>Bacillati</taxon>
        <taxon>Actinomycetota</taxon>
        <taxon>Actinomycetes</taxon>
        <taxon>Propionibacteriales</taxon>
        <taxon>Nocardioidaceae</taxon>
        <taxon>Aeromicrobium</taxon>
    </lineage>
</organism>
<dbReference type="GO" id="GO:0009073">
    <property type="term" value="P:aromatic amino acid family biosynthetic process"/>
    <property type="evidence" value="ECO:0007669"/>
    <property type="project" value="UniProtKB-KW"/>
</dbReference>
<dbReference type="NCBIfam" id="NF001311">
    <property type="entry name" value="PRK00258.1-3"/>
    <property type="match status" value="1"/>
</dbReference>
<feature type="domain" description="SDH C-terminal" evidence="4">
    <location>
        <begin position="241"/>
        <end position="271"/>
    </location>
</feature>
<gene>
    <name evidence="5" type="ORF">ESP62_012025</name>
</gene>
<keyword evidence="5" id="KW-0560">Oxidoreductase</keyword>
<protein>
    <submittedName>
        <fullName evidence="5">Shikimate dehydrogenase</fullName>
        <ecNumber evidence="5">1.1.1.25</ecNumber>
    </submittedName>
</protein>
<sequence length="277" mass="28705">MVSADEPVPPMICAVLGSPISHSLSPAMHRAAYAHLGLDWSYEPVEVRAGELAQFVGALGDDVRGLSVTAPLKREAASVAHQRSGDVETLGVANTLIVEDGMISAHNTDVPGGEAALHERGVGSPVTARILGGGATAASMALTLARAGAEQIEFIVRDATRAAEAEAVVRGRGIGVTIRLFDEPLIDRVDLLVSTVPGDAVGARSYELVDAARAVFDVVYDPWPTPLGHAAEEAGVPVVSGLDLLAHQAALQVELMTGQQVSPQLLRDAALGALPTR</sequence>
<keyword evidence="2" id="KW-0028">Amino-acid biosynthesis</keyword>
<dbReference type="PANTHER" id="PTHR21089">
    <property type="entry name" value="SHIKIMATE DEHYDROGENASE"/>
    <property type="match status" value="1"/>
</dbReference>
<dbReference type="GO" id="GO:0005829">
    <property type="term" value="C:cytosol"/>
    <property type="evidence" value="ECO:0007669"/>
    <property type="project" value="TreeGrafter"/>
</dbReference>
<dbReference type="EMBL" id="SDPP02000003">
    <property type="protein sequence ID" value="KAA1376162.1"/>
    <property type="molecule type" value="Genomic_DNA"/>
</dbReference>
<evidence type="ECO:0000313" key="5">
    <source>
        <dbReference type="EMBL" id="KAA1376162.1"/>
    </source>
</evidence>
<evidence type="ECO:0000313" key="6">
    <source>
        <dbReference type="Proteomes" id="UP001515100"/>
    </source>
</evidence>
<dbReference type="InterPro" id="IPR046346">
    <property type="entry name" value="Aminoacid_DH-like_N_sf"/>
</dbReference>
<dbReference type="GO" id="GO:0004764">
    <property type="term" value="F:shikimate 3-dehydrogenase (NADP+) activity"/>
    <property type="evidence" value="ECO:0007669"/>
    <property type="project" value="UniProtKB-EC"/>
</dbReference>
<dbReference type="PANTHER" id="PTHR21089:SF1">
    <property type="entry name" value="BIFUNCTIONAL 3-DEHYDROQUINATE DEHYDRATASE_SHIKIMATE DEHYDROGENASE, CHLOROPLASTIC"/>
    <property type="match status" value="1"/>
</dbReference>
<reference evidence="5" key="1">
    <citation type="submission" date="2019-09" db="EMBL/GenBank/DDBJ databases">
        <authorList>
            <person name="Li J."/>
        </authorList>
    </citation>
    <scope>NUCLEOTIDE SEQUENCE [LARGE SCALE GENOMIC DNA]</scope>
    <source>
        <strain evidence="5">NRBC 14897</strain>
    </source>
</reference>
<dbReference type="Proteomes" id="UP001515100">
    <property type="component" value="Unassembled WGS sequence"/>
</dbReference>
<dbReference type="AlphaFoldDB" id="A0A641AMY2"/>
<comment type="caution">
    <text evidence="5">The sequence shown here is derived from an EMBL/GenBank/DDBJ whole genome shotgun (WGS) entry which is preliminary data.</text>
</comment>
<dbReference type="SUPFAM" id="SSF53223">
    <property type="entry name" value="Aminoacid dehydrogenase-like, N-terminal domain"/>
    <property type="match status" value="1"/>
</dbReference>
<proteinExistence type="predicted"/>
<evidence type="ECO:0000259" key="3">
    <source>
        <dbReference type="Pfam" id="PF08501"/>
    </source>
</evidence>
<dbReference type="SUPFAM" id="SSF51735">
    <property type="entry name" value="NAD(P)-binding Rossmann-fold domains"/>
    <property type="match status" value="1"/>
</dbReference>
<feature type="domain" description="Shikimate dehydrogenase substrate binding N-terminal" evidence="3">
    <location>
        <begin position="15"/>
        <end position="96"/>
    </location>
</feature>
<dbReference type="Gene3D" id="3.40.50.10860">
    <property type="entry name" value="Leucine Dehydrogenase, chain A, domain 1"/>
    <property type="match status" value="1"/>
</dbReference>
<name>A0A641AMY2_9ACTN</name>
<dbReference type="Gene3D" id="3.40.50.720">
    <property type="entry name" value="NAD(P)-binding Rossmann-like Domain"/>
    <property type="match status" value="1"/>
</dbReference>
<dbReference type="GO" id="GO:0009423">
    <property type="term" value="P:chorismate biosynthetic process"/>
    <property type="evidence" value="ECO:0007669"/>
    <property type="project" value="TreeGrafter"/>
</dbReference>
<dbReference type="Pfam" id="PF18317">
    <property type="entry name" value="SDH_C"/>
    <property type="match status" value="1"/>
</dbReference>
<evidence type="ECO:0000256" key="2">
    <source>
        <dbReference type="ARBA" id="ARBA00023141"/>
    </source>
</evidence>
<dbReference type="InterPro" id="IPR013708">
    <property type="entry name" value="Shikimate_DH-bd_N"/>
</dbReference>
<dbReference type="InterPro" id="IPR036291">
    <property type="entry name" value="NAD(P)-bd_dom_sf"/>
</dbReference>
<dbReference type="EC" id="1.1.1.25" evidence="5"/>
<keyword evidence="6" id="KW-1185">Reference proteome</keyword>
<dbReference type="CDD" id="cd01065">
    <property type="entry name" value="NAD_bind_Shikimate_DH"/>
    <property type="match status" value="1"/>
</dbReference>
<dbReference type="InterPro" id="IPR041121">
    <property type="entry name" value="SDH_C"/>
</dbReference>
<keyword evidence="2" id="KW-0057">Aromatic amino acid biosynthesis</keyword>
<dbReference type="GO" id="GO:0050661">
    <property type="term" value="F:NADP binding"/>
    <property type="evidence" value="ECO:0007669"/>
    <property type="project" value="TreeGrafter"/>
</dbReference>
<dbReference type="InterPro" id="IPR022893">
    <property type="entry name" value="Shikimate_DH_fam"/>
</dbReference>
<evidence type="ECO:0000259" key="4">
    <source>
        <dbReference type="Pfam" id="PF18317"/>
    </source>
</evidence>
<evidence type="ECO:0000256" key="1">
    <source>
        <dbReference type="ARBA" id="ARBA00004871"/>
    </source>
</evidence>
<comment type="pathway">
    <text evidence="1">Metabolic intermediate biosynthesis; chorismate biosynthesis; chorismate from D-erythrose 4-phosphate and phosphoenolpyruvate: step 4/7.</text>
</comment>